<feature type="region of interest" description="Disordered" evidence="1">
    <location>
        <begin position="429"/>
        <end position="450"/>
    </location>
</feature>
<dbReference type="RefSeq" id="WP_051875195.1">
    <property type="nucleotide sequence ID" value="NZ_CAWLWA010000123.1"/>
</dbReference>
<proteinExistence type="predicted"/>
<dbReference type="Proteomes" id="UP000028480">
    <property type="component" value="Unassembled WGS sequence"/>
</dbReference>
<dbReference type="InterPro" id="IPR058008">
    <property type="entry name" value="Gp26_C"/>
</dbReference>
<feature type="domain" description="Phage tail protein C-terminal" evidence="2">
    <location>
        <begin position="294"/>
        <end position="427"/>
    </location>
</feature>
<dbReference type="Pfam" id="PF25670">
    <property type="entry name" value="Phage_tail_C_2"/>
    <property type="match status" value="1"/>
</dbReference>
<evidence type="ECO:0000313" key="3">
    <source>
        <dbReference type="EMBL" id="CDH31775.1"/>
    </source>
</evidence>
<comment type="caution">
    <text evidence="3">The sequence shown here is derived from an EMBL/GenBank/DDBJ whole genome shotgun (WGS) entry which is preliminary data.</text>
</comment>
<dbReference type="HOGENOM" id="CLU_021904_0_0_6"/>
<evidence type="ECO:0000259" key="2">
    <source>
        <dbReference type="Pfam" id="PF25670"/>
    </source>
</evidence>
<reference evidence="3" key="1">
    <citation type="submission" date="2013-07" db="EMBL/GenBank/DDBJ databases">
        <title>Sub-species coevolution in mutualistic symbiosis.</title>
        <authorList>
            <person name="Murfin K."/>
            <person name="Klassen J."/>
            <person name="Lee M."/>
            <person name="Forst S."/>
            <person name="Stock P."/>
            <person name="Goodrich-Blair H."/>
        </authorList>
    </citation>
    <scope>NUCLEOTIDE SEQUENCE [LARGE SCALE GENOMIC DNA]</scope>
    <source>
        <strain evidence="3">Intermedium</strain>
    </source>
</reference>
<evidence type="ECO:0000256" key="1">
    <source>
        <dbReference type="SAM" id="MobiDB-lite"/>
    </source>
</evidence>
<gene>
    <name evidence="3" type="ORF">XBI1_1720001</name>
</gene>
<dbReference type="EMBL" id="CBTB010000082">
    <property type="protein sequence ID" value="CDH31775.1"/>
    <property type="molecule type" value="Genomic_DNA"/>
</dbReference>
<sequence>MIYSDGTTHIVSGSAIVRGTGTQWKSNINGIAAGQIISIQSGNTVIQNVIRSVNSDTELVLAFAPSISLNNANYVISTTVPDTVSDGVRHICAINAYIILFLQNMDRWMSENGKVEVEMPNGQKVTLDSIRALQAAMEGKLVKEQNGADIPNKPEFVENLGLAGTAELAANALSKLANGADIQNKSEFVRNIGAATQSWVSDNAAGFIKPNFIDPVTVNEFTSWIISRPQGGHAFRFGGNNAGGAGYSWSCGYVTRISDTWAGFVANYSDGVLFVHGNDASGNTRVSRLWTNRNTHVAEGGFIKTASPIIKIWGDGAFETNDESEGAIIERVSEGVYLIKNVLGFNADAAWGGVDGGIEIPLCKNKLPLIWVNYEVLPDGTIKLMTYHREHSNVPAFARNTREGYSDGDLIDIPSGRFISVRVQMPATEDDTKIATPAEDQTPIPVSGSR</sequence>
<accession>A0A077QFF1</accession>
<protein>
    <recommendedName>
        <fullName evidence="2">Phage tail protein C-terminal domain-containing protein</fullName>
    </recommendedName>
</protein>
<dbReference type="AlphaFoldDB" id="A0A077QFF1"/>
<name>A0A077QFF1_XENBV</name>
<organism evidence="3 4">
    <name type="scientific">Xenorhabdus bovienii str. Intermedium</name>
    <dbReference type="NCBI Taxonomy" id="1379677"/>
    <lineage>
        <taxon>Bacteria</taxon>
        <taxon>Pseudomonadati</taxon>
        <taxon>Pseudomonadota</taxon>
        <taxon>Gammaproteobacteria</taxon>
        <taxon>Enterobacterales</taxon>
        <taxon>Morganellaceae</taxon>
        <taxon>Xenorhabdus</taxon>
    </lineage>
</organism>
<evidence type="ECO:0000313" key="4">
    <source>
        <dbReference type="Proteomes" id="UP000028480"/>
    </source>
</evidence>